<evidence type="ECO:0000313" key="4">
    <source>
        <dbReference type="EMBL" id="MDQ0361181.1"/>
    </source>
</evidence>
<dbReference type="InterPro" id="IPR001647">
    <property type="entry name" value="HTH_TetR"/>
</dbReference>
<comment type="caution">
    <text evidence="4">The sequence shown here is derived from an EMBL/GenBank/DDBJ whole genome shotgun (WGS) entry which is preliminary data.</text>
</comment>
<keyword evidence="1 2" id="KW-0238">DNA-binding</keyword>
<reference evidence="4 5" key="1">
    <citation type="submission" date="2023-07" db="EMBL/GenBank/DDBJ databases">
        <title>Genomic Encyclopedia of Type Strains, Phase IV (KMG-IV): sequencing the most valuable type-strain genomes for metagenomic binning, comparative biology and taxonomic classification.</title>
        <authorList>
            <person name="Goeker M."/>
        </authorList>
    </citation>
    <scope>NUCLEOTIDE SEQUENCE [LARGE SCALE GENOMIC DNA]</scope>
    <source>
        <strain evidence="4 5">DSM 16784</strain>
    </source>
</reference>
<dbReference type="PRINTS" id="PR00455">
    <property type="entry name" value="HTHTETR"/>
</dbReference>
<dbReference type="PANTHER" id="PTHR43479:SF11">
    <property type="entry name" value="ACREF_ENVCD OPERON REPRESSOR-RELATED"/>
    <property type="match status" value="1"/>
</dbReference>
<evidence type="ECO:0000313" key="5">
    <source>
        <dbReference type="Proteomes" id="UP001230220"/>
    </source>
</evidence>
<accession>A0ABU0E2X5</accession>
<dbReference type="Gene3D" id="1.10.357.10">
    <property type="entry name" value="Tetracycline Repressor, domain 2"/>
    <property type="match status" value="1"/>
</dbReference>
<dbReference type="Pfam" id="PF00440">
    <property type="entry name" value="TetR_N"/>
    <property type="match status" value="1"/>
</dbReference>
<feature type="domain" description="HTH tetR-type" evidence="3">
    <location>
        <begin position="7"/>
        <end position="67"/>
    </location>
</feature>
<evidence type="ECO:0000256" key="2">
    <source>
        <dbReference type="PROSITE-ProRule" id="PRU00335"/>
    </source>
</evidence>
<dbReference type="EMBL" id="JAUSUR010000003">
    <property type="protein sequence ID" value="MDQ0361181.1"/>
    <property type="molecule type" value="Genomic_DNA"/>
</dbReference>
<dbReference type="PROSITE" id="PS50977">
    <property type="entry name" value="HTH_TETR_2"/>
    <property type="match status" value="1"/>
</dbReference>
<organism evidence="4 5">
    <name type="scientific">Breznakia pachnodae</name>
    <dbReference type="NCBI Taxonomy" id="265178"/>
    <lineage>
        <taxon>Bacteria</taxon>
        <taxon>Bacillati</taxon>
        <taxon>Bacillota</taxon>
        <taxon>Erysipelotrichia</taxon>
        <taxon>Erysipelotrichales</taxon>
        <taxon>Erysipelotrichaceae</taxon>
        <taxon>Breznakia</taxon>
    </lineage>
</organism>
<dbReference type="InterPro" id="IPR050624">
    <property type="entry name" value="HTH-type_Tx_Regulator"/>
</dbReference>
<proteinExistence type="predicted"/>
<gene>
    <name evidence="4" type="ORF">J2S15_001928</name>
</gene>
<feature type="DNA-binding region" description="H-T-H motif" evidence="2">
    <location>
        <begin position="30"/>
        <end position="49"/>
    </location>
</feature>
<dbReference type="RefSeq" id="WP_307407691.1">
    <property type="nucleotide sequence ID" value="NZ_JAUSUR010000003.1"/>
</dbReference>
<evidence type="ECO:0000256" key="1">
    <source>
        <dbReference type="ARBA" id="ARBA00023125"/>
    </source>
</evidence>
<dbReference type="Proteomes" id="UP001230220">
    <property type="component" value="Unassembled WGS sequence"/>
</dbReference>
<keyword evidence="5" id="KW-1185">Reference proteome</keyword>
<evidence type="ECO:0000259" key="3">
    <source>
        <dbReference type="PROSITE" id="PS50977"/>
    </source>
</evidence>
<name>A0ABU0E2X5_9FIRM</name>
<dbReference type="SUPFAM" id="SSF46689">
    <property type="entry name" value="Homeodomain-like"/>
    <property type="match status" value="1"/>
</dbReference>
<dbReference type="InterPro" id="IPR009057">
    <property type="entry name" value="Homeodomain-like_sf"/>
</dbReference>
<dbReference type="PANTHER" id="PTHR43479">
    <property type="entry name" value="ACREF/ENVCD OPERON REPRESSOR-RELATED"/>
    <property type="match status" value="1"/>
</dbReference>
<sequence length="208" mass="24327">MPKNETRNTKEVIMNVALEQFSKHGFEGTGVRDIAKVIGIRESAIYKHFGSKQEIFNSILKDIEHRYEKEMANLELSRNIKDTINENDSRTNLFLMCTKMFAFYLKSEYGIQLRRMLTIEQYRDSEAGNVFRELIINNGLTYITSIFQELIDAKVYIDEDPVTMATQFYSPLYLLLSKYDGQKDAYDEALSALEQHITLFNKVYARRK</sequence>
<protein>
    <submittedName>
        <fullName evidence="4">AcrR family transcriptional regulator</fullName>
    </submittedName>
</protein>